<name>A0AA91DF25_9GAMM</name>
<dbReference type="CDD" id="cd17253">
    <property type="entry name" value="RMtype1_S_Eco933I-TRD2-CR2_like"/>
    <property type="match status" value="1"/>
</dbReference>
<evidence type="ECO:0000313" key="6">
    <source>
        <dbReference type="Proteomes" id="UP000077734"/>
    </source>
</evidence>
<dbReference type="AlphaFoldDB" id="A0AA91DF25"/>
<dbReference type="PANTHER" id="PTHR43140:SF1">
    <property type="entry name" value="TYPE I RESTRICTION ENZYME ECOKI SPECIFICITY SUBUNIT"/>
    <property type="match status" value="1"/>
</dbReference>
<dbReference type="InterPro" id="IPR000055">
    <property type="entry name" value="Restrct_endonuc_typeI_TRD"/>
</dbReference>
<evidence type="ECO:0000256" key="1">
    <source>
        <dbReference type="ARBA" id="ARBA00010923"/>
    </source>
</evidence>
<dbReference type="Gene3D" id="3.90.220.20">
    <property type="entry name" value="DNA methylase specificity domains"/>
    <property type="match status" value="2"/>
</dbReference>
<dbReference type="Pfam" id="PF01420">
    <property type="entry name" value="Methylase_S"/>
    <property type="match status" value="2"/>
</dbReference>
<proteinExistence type="inferred from homology"/>
<keyword evidence="2" id="KW-0680">Restriction system</keyword>
<comment type="caution">
    <text evidence="5">The sequence shown here is derived from an EMBL/GenBank/DDBJ whole genome shotgun (WGS) entry which is preliminary data.</text>
</comment>
<protein>
    <recommendedName>
        <fullName evidence="4">Type I restriction modification DNA specificity domain-containing protein</fullName>
    </recommendedName>
</protein>
<dbReference type="GO" id="GO:0009307">
    <property type="term" value="P:DNA restriction-modification system"/>
    <property type="evidence" value="ECO:0007669"/>
    <property type="project" value="UniProtKB-KW"/>
</dbReference>
<feature type="domain" description="Type I restriction modification DNA specificity" evidence="4">
    <location>
        <begin position="203"/>
        <end position="379"/>
    </location>
</feature>
<evidence type="ECO:0000313" key="5">
    <source>
        <dbReference type="EMBL" id="OAI28814.1"/>
    </source>
</evidence>
<dbReference type="REBASE" id="164920">
    <property type="entry name" value="S.Mko49807ORF5810P"/>
</dbReference>
<dbReference type="InterPro" id="IPR044946">
    <property type="entry name" value="Restrct_endonuc_typeI_TRD_sf"/>
</dbReference>
<dbReference type="PANTHER" id="PTHR43140">
    <property type="entry name" value="TYPE-1 RESTRICTION ENZYME ECOKI SPECIFICITY PROTEIN"/>
    <property type="match status" value="1"/>
</dbReference>
<organism evidence="5 6">
    <name type="scientific">Methylomonas koyamae</name>
    <dbReference type="NCBI Taxonomy" id="702114"/>
    <lineage>
        <taxon>Bacteria</taxon>
        <taxon>Pseudomonadati</taxon>
        <taxon>Pseudomonadota</taxon>
        <taxon>Gammaproteobacteria</taxon>
        <taxon>Methylococcales</taxon>
        <taxon>Methylococcaceae</taxon>
        <taxon>Methylomonas</taxon>
    </lineage>
</organism>
<sequence length="438" mass="49415">MPNGWIKVPLQQCANINMGQSPEGKYVSENKDGLPFYQGKAEFGKTYPIPRKFCTKPTKIAQQNDILLSIRAPVGPTNLCPDESCIGRGLAGIRAHDGVSQQYLLKYFKHIEPWLSQQGTGSTFKAISGGFLSDVGVLIAPLNEQIRIADKLDSLLAKVDAAQARLEKIPTLLKRFRQSVLAAATSGELTREWRNTNGIGFDEWTWKKLSDIAEIQGGITKDSKKQSNDDEEVPYLRVANVQRGYLDLKEIKTIRIPKSKLDKLLLVDGDVLFNEGGDIDKLGRGWIWESQIDRCSFQNHVFRARLFDSKNHPKYVSWWGNTEGFEYFIRQGKQTTNLASINKTILCNLPINMPSPEEQTEIVRRVESLFSQADAVEKQYLAAKQRLDRLSQALLAKAFRGELVPQDPNDEPAAELLKRIQAERTTLTPTRRQRNQSS</sequence>
<dbReference type="GO" id="GO:0003677">
    <property type="term" value="F:DNA binding"/>
    <property type="evidence" value="ECO:0007669"/>
    <property type="project" value="UniProtKB-KW"/>
</dbReference>
<keyword evidence="6" id="KW-1185">Reference proteome</keyword>
<dbReference type="InterPro" id="IPR051212">
    <property type="entry name" value="Type-I_RE_S_subunit"/>
</dbReference>
<evidence type="ECO:0000256" key="3">
    <source>
        <dbReference type="ARBA" id="ARBA00023125"/>
    </source>
</evidence>
<evidence type="ECO:0000256" key="2">
    <source>
        <dbReference type="ARBA" id="ARBA00022747"/>
    </source>
</evidence>
<dbReference type="CDD" id="cd17497">
    <property type="entry name" value="RMtype1_S_TteMORF1547P-TRD2-CR2_like"/>
    <property type="match status" value="1"/>
</dbReference>
<keyword evidence="3" id="KW-0238">DNA-binding</keyword>
<dbReference type="Proteomes" id="UP000077734">
    <property type="component" value="Unassembled WGS sequence"/>
</dbReference>
<comment type="similarity">
    <text evidence="1">Belongs to the type-I restriction system S methylase family.</text>
</comment>
<dbReference type="EMBL" id="LUUL01000053">
    <property type="protein sequence ID" value="OAI28814.1"/>
    <property type="molecule type" value="Genomic_DNA"/>
</dbReference>
<accession>A0AA91DF25</accession>
<gene>
    <name evidence="5" type="ORF">A1356_05795</name>
</gene>
<evidence type="ECO:0000259" key="4">
    <source>
        <dbReference type="Pfam" id="PF01420"/>
    </source>
</evidence>
<feature type="domain" description="Type I restriction modification DNA specificity" evidence="4">
    <location>
        <begin position="2"/>
        <end position="169"/>
    </location>
</feature>
<dbReference type="SUPFAM" id="SSF116734">
    <property type="entry name" value="DNA methylase specificity domain"/>
    <property type="match status" value="2"/>
</dbReference>
<reference evidence="5 6" key="1">
    <citation type="submission" date="2016-03" db="EMBL/GenBank/DDBJ databases">
        <authorList>
            <person name="Heylen K."/>
            <person name="De Vos P."/>
            <person name="Vekeman B."/>
        </authorList>
    </citation>
    <scope>NUCLEOTIDE SEQUENCE [LARGE SCALE GENOMIC DNA]</scope>
    <source>
        <strain evidence="5 6">R-49807</strain>
    </source>
</reference>